<protein>
    <recommendedName>
        <fullName evidence="3 8">Glutamyl-tRNA reductase</fullName>
        <shortName evidence="8">GluTR</shortName>
        <ecNumber evidence="3 8">1.2.1.70</ecNumber>
    </recommendedName>
</protein>
<dbReference type="NCBIfam" id="TIGR01035">
    <property type="entry name" value="hemA"/>
    <property type="match status" value="1"/>
</dbReference>
<dbReference type="SUPFAM" id="SSF69742">
    <property type="entry name" value="Glutamyl tRNA-reductase catalytic, N-terminal domain"/>
    <property type="match status" value="1"/>
</dbReference>
<reference evidence="13 14" key="1">
    <citation type="submission" date="2024-10" db="EMBL/GenBank/DDBJ databases">
        <title>The Natural Products Discovery Center: Release of the First 8490 Sequenced Strains for Exploring Actinobacteria Biosynthetic Diversity.</title>
        <authorList>
            <person name="Kalkreuter E."/>
            <person name="Kautsar S.A."/>
            <person name="Yang D."/>
            <person name="Bader C.D."/>
            <person name="Teijaro C.N."/>
            <person name="Fluegel L."/>
            <person name="Davis C.M."/>
            <person name="Simpson J.R."/>
            <person name="Lauterbach L."/>
            <person name="Steele A.D."/>
            <person name="Gui C."/>
            <person name="Meng S."/>
            <person name="Li G."/>
            <person name="Viehrig K."/>
            <person name="Ye F."/>
            <person name="Su P."/>
            <person name="Kiefer A.F."/>
            <person name="Nichols A."/>
            <person name="Cepeda A.J."/>
            <person name="Yan W."/>
            <person name="Fan B."/>
            <person name="Jiang Y."/>
            <person name="Adhikari A."/>
            <person name="Zheng C.-J."/>
            <person name="Schuster L."/>
            <person name="Cowan T.M."/>
            <person name="Smanski M.J."/>
            <person name="Chevrette M.G."/>
            <person name="De Carvalho L.P.S."/>
            <person name="Shen B."/>
        </authorList>
    </citation>
    <scope>NUCLEOTIDE SEQUENCE [LARGE SCALE GENOMIC DNA]</scope>
    <source>
        <strain evidence="13 14">NPDC050545</strain>
    </source>
</reference>
<dbReference type="GO" id="GO:0008883">
    <property type="term" value="F:glutamyl-tRNA reductase activity"/>
    <property type="evidence" value="ECO:0007669"/>
    <property type="project" value="UniProtKB-EC"/>
</dbReference>
<feature type="domain" description="Glutamyl-tRNA reductase N-terminal" evidence="12">
    <location>
        <begin position="7"/>
        <end position="141"/>
    </location>
</feature>
<feature type="binding site" evidence="8">
    <location>
        <position position="107"/>
    </location>
    <ligand>
        <name>substrate</name>
    </ligand>
</feature>
<comment type="function">
    <text evidence="8">Catalyzes the NADPH-dependent reduction of glutamyl-tRNA(Glu) to glutamate 1-semialdehyde (GSA).</text>
</comment>
<dbReference type="Gene3D" id="3.30.460.30">
    <property type="entry name" value="Glutamyl-tRNA reductase, N-terminal domain"/>
    <property type="match status" value="1"/>
</dbReference>
<evidence type="ECO:0000313" key="13">
    <source>
        <dbReference type="EMBL" id="MFI6498896.1"/>
    </source>
</evidence>
<comment type="caution">
    <text evidence="13">The sequence shown here is derived from an EMBL/GenBank/DDBJ whole genome shotgun (WGS) entry which is preliminary data.</text>
</comment>
<comment type="pathway">
    <text evidence="1 8 9">Porphyrin-containing compound metabolism; protoporphyrin-IX biosynthesis; 5-aminolevulinate from L-glutamyl-tRNA(Glu): step 1/2.</text>
</comment>
<dbReference type="Pfam" id="PF00745">
    <property type="entry name" value="GlutR_dimer"/>
    <property type="match status" value="1"/>
</dbReference>
<dbReference type="Gene3D" id="3.40.50.720">
    <property type="entry name" value="NAD(P)-binding Rossmann-like Domain"/>
    <property type="match status" value="1"/>
</dbReference>
<feature type="binding site" evidence="8">
    <location>
        <begin position="101"/>
        <end position="103"/>
    </location>
    <ligand>
        <name>substrate</name>
    </ligand>
</feature>
<evidence type="ECO:0000259" key="12">
    <source>
        <dbReference type="Pfam" id="PF05201"/>
    </source>
</evidence>
<dbReference type="RefSeq" id="WP_397082129.1">
    <property type="nucleotide sequence ID" value="NZ_JBITGY010000004.1"/>
</dbReference>
<feature type="binding site" evidence="8">
    <location>
        <begin position="174"/>
        <end position="179"/>
    </location>
    <ligand>
        <name>NADP(+)</name>
        <dbReference type="ChEBI" id="CHEBI:58349"/>
    </ligand>
</feature>
<proteinExistence type="inferred from homology"/>
<dbReference type="SUPFAM" id="SSF69075">
    <property type="entry name" value="Glutamyl tRNA-reductase dimerization domain"/>
    <property type="match status" value="1"/>
</dbReference>
<evidence type="ECO:0000256" key="1">
    <source>
        <dbReference type="ARBA" id="ARBA00005059"/>
    </source>
</evidence>
<dbReference type="InterPro" id="IPR036291">
    <property type="entry name" value="NAD(P)-bd_dom_sf"/>
</dbReference>
<dbReference type="InterPro" id="IPR018214">
    <property type="entry name" value="GluRdtase_CS"/>
</dbReference>
<evidence type="ECO:0000256" key="5">
    <source>
        <dbReference type="ARBA" id="ARBA00023002"/>
    </source>
</evidence>
<feature type="domain" description="Tetrapyrrole biosynthesis glutamyl-tRNA reductase dimerisation" evidence="10">
    <location>
        <begin position="294"/>
        <end position="393"/>
    </location>
</feature>
<sequence>MSILCAGLTYEHVPIGVLERLAVPDEHRPDLLRRLRAAPGVDGVFLLSTCNRLEFYADGDTRAQAALEQALDWRPLVRREVCALEHLCSVAGGLESMALGEREIAGQLRRAVRAAAASMSPGLHRLVRTALRAGRRVRAETDLGTAGLSLAGAGMDLAVRRLHGLAGRVVLVIGAGAVARAVARRARTLGAGRILIANRGRAAAERLAAEVGGVVAGDPSQGPLPRCDLMITAVRAPEPVVTAGRVTGPAFVLDLGLPRNVAPEVRKSPGVRVADIEDLGRHLAGRGLPDELERARAIVAEEVAAHLTEGHERAAVPLITALRGQAGQVVADEVVRLHRRLPGLDERARRETEAAIRRVAGRLLHEPTIRAKRLSATPGGARYLDALAHLYGLEETT</sequence>
<comment type="similarity">
    <text evidence="2 8 9">Belongs to the glutamyl-tRNA reductase family.</text>
</comment>
<dbReference type="InterPro" id="IPR015895">
    <property type="entry name" value="4pyrrol_synth_GluRdtase_N"/>
</dbReference>
<feature type="domain" description="Quinate/shikimate 5-dehydrogenase/glutamyl-tRNA reductase" evidence="11">
    <location>
        <begin position="157"/>
        <end position="280"/>
    </location>
</feature>
<dbReference type="EC" id="1.2.1.70" evidence="3 8"/>
<dbReference type="PANTHER" id="PTHR43013">
    <property type="entry name" value="GLUTAMYL-TRNA REDUCTASE"/>
    <property type="match status" value="1"/>
</dbReference>
<dbReference type="InterPro" id="IPR036453">
    <property type="entry name" value="GluRdtase_dimer_dom_sf"/>
</dbReference>
<dbReference type="InterPro" id="IPR015896">
    <property type="entry name" value="4pyrrol_synth_GluRdtase_dimer"/>
</dbReference>
<dbReference type="InterPro" id="IPR000343">
    <property type="entry name" value="4pyrrol_synth_GluRdtase"/>
</dbReference>
<gene>
    <name evidence="8 13" type="primary">hemA</name>
    <name evidence="13" type="ORF">ACIBG2_16015</name>
</gene>
<feature type="active site" description="Nucleophile" evidence="8">
    <location>
        <position position="50"/>
    </location>
</feature>
<keyword evidence="5 8" id="KW-0560">Oxidoreductase</keyword>
<keyword evidence="14" id="KW-1185">Reference proteome</keyword>
<dbReference type="PIRSF" id="PIRSF000445">
    <property type="entry name" value="4pyrrol_synth_GluRdtase"/>
    <property type="match status" value="1"/>
</dbReference>
<name>A0ABW7YT75_9ACTN</name>
<evidence type="ECO:0000256" key="7">
    <source>
        <dbReference type="ARBA" id="ARBA00047464"/>
    </source>
</evidence>
<evidence type="ECO:0000256" key="6">
    <source>
        <dbReference type="ARBA" id="ARBA00023244"/>
    </source>
</evidence>
<evidence type="ECO:0000313" key="14">
    <source>
        <dbReference type="Proteomes" id="UP001612741"/>
    </source>
</evidence>
<comment type="subunit">
    <text evidence="8">Homodimer.</text>
</comment>
<evidence type="ECO:0000256" key="9">
    <source>
        <dbReference type="RuleBase" id="RU000584"/>
    </source>
</evidence>
<keyword evidence="6 8" id="KW-0627">Porphyrin biosynthesis</keyword>
<dbReference type="EMBL" id="JBITGY010000004">
    <property type="protein sequence ID" value="MFI6498896.1"/>
    <property type="molecule type" value="Genomic_DNA"/>
</dbReference>
<comment type="catalytic activity">
    <reaction evidence="7 8 9">
        <text>(S)-4-amino-5-oxopentanoate + tRNA(Glu) + NADP(+) = L-glutamyl-tRNA(Glu) + NADPH + H(+)</text>
        <dbReference type="Rhea" id="RHEA:12344"/>
        <dbReference type="Rhea" id="RHEA-COMP:9663"/>
        <dbReference type="Rhea" id="RHEA-COMP:9680"/>
        <dbReference type="ChEBI" id="CHEBI:15378"/>
        <dbReference type="ChEBI" id="CHEBI:57501"/>
        <dbReference type="ChEBI" id="CHEBI:57783"/>
        <dbReference type="ChEBI" id="CHEBI:58349"/>
        <dbReference type="ChEBI" id="CHEBI:78442"/>
        <dbReference type="ChEBI" id="CHEBI:78520"/>
        <dbReference type="EC" id="1.2.1.70"/>
    </reaction>
</comment>
<dbReference type="PANTHER" id="PTHR43013:SF1">
    <property type="entry name" value="GLUTAMYL-TRNA REDUCTASE"/>
    <property type="match status" value="1"/>
</dbReference>
<evidence type="ECO:0000259" key="11">
    <source>
        <dbReference type="Pfam" id="PF01488"/>
    </source>
</evidence>
<dbReference type="Proteomes" id="UP001612741">
    <property type="component" value="Unassembled WGS sequence"/>
</dbReference>
<evidence type="ECO:0000259" key="10">
    <source>
        <dbReference type="Pfam" id="PF00745"/>
    </source>
</evidence>
<keyword evidence="4 8" id="KW-0521">NADP</keyword>
<evidence type="ECO:0000256" key="4">
    <source>
        <dbReference type="ARBA" id="ARBA00022857"/>
    </source>
</evidence>
<dbReference type="SUPFAM" id="SSF51735">
    <property type="entry name" value="NAD(P)-binding Rossmann-fold domains"/>
    <property type="match status" value="1"/>
</dbReference>
<dbReference type="InterPro" id="IPR006151">
    <property type="entry name" value="Shikm_DH/Glu-tRNA_Rdtase"/>
</dbReference>
<feature type="binding site" evidence="8">
    <location>
        <begin position="49"/>
        <end position="52"/>
    </location>
    <ligand>
        <name>substrate</name>
    </ligand>
</feature>
<dbReference type="Pfam" id="PF01488">
    <property type="entry name" value="Shikimate_DH"/>
    <property type="match status" value="1"/>
</dbReference>
<evidence type="ECO:0000256" key="8">
    <source>
        <dbReference type="HAMAP-Rule" id="MF_00087"/>
    </source>
</evidence>
<dbReference type="InterPro" id="IPR036343">
    <property type="entry name" value="GluRdtase_N_sf"/>
</dbReference>
<evidence type="ECO:0000256" key="2">
    <source>
        <dbReference type="ARBA" id="ARBA00005916"/>
    </source>
</evidence>
<comment type="miscellaneous">
    <text evidence="8">During catalysis, the active site Cys acts as a nucleophile attacking the alpha-carbonyl group of tRNA-bound glutamate with the formation of a thioester intermediate between enzyme and glutamate, and the concomitant release of tRNA(Glu). The thioester intermediate is finally reduced by direct hydride transfer from NADPH, to form the product GSA.</text>
</comment>
<feature type="binding site" evidence="8">
    <location>
        <position position="96"/>
    </location>
    <ligand>
        <name>substrate</name>
    </ligand>
</feature>
<dbReference type="PROSITE" id="PS00747">
    <property type="entry name" value="GLUTR"/>
    <property type="match status" value="1"/>
</dbReference>
<evidence type="ECO:0000256" key="3">
    <source>
        <dbReference type="ARBA" id="ARBA00012970"/>
    </source>
</evidence>
<dbReference type="Pfam" id="PF05201">
    <property type="entry name" value="GlutR_N"/>
    <property type="match status" value="1"/>
</dbReference>
<organism evidence="13 14">
    <name type="scientific">Nonomuraea typhae</name>
    <dbReference type="NCBI Taxonomy" id="2603600"/>
    <lineage>
        <taxon>Bacteria</taxon>
        <taxon>Bacillati</taxon>
        <taxon>Actinomycetota</taxon>
        <taxon>Actinomycetes</taxon>
        <taxon>Streptosporangiales</taxon>
        <taxon>Streptosporangiaceae</taxon>
        <taxon>Nonomuraea</taxon>
    </lineage>
</organism>
<dbReference type="HAMAP" id="MF_00087">
    <property type="entry name" value="Glu_tRNA_reductase"/>
    <property type="match status" value="1"/>
</dbReference>
<comment type="domain">
    <text evidence="8">Possesses an unusual extended V-shaped dimeric structure with each monomer consisting of three distinct domains arranged along a curved 'spinal' alpha-helix. The N-terminal catalytic domain specifically recognizes the glutamate moiety of the substrate. The second domain is the NADPH-binding domain, and the third C-terminal domain is responsible for dimerization.</text>
</comment>
<feature type="site" description="Important for activity" evidence="8">
    <location>
        <position position="86"/>
    </location>
</feature>
<accession>A0ABW7YT75</accession>